<accession>A0AC35GNN0</accession>
<evidence type="ECO:0000313" key="2">
    <source>
        <dbReference type="WBParaSite" id="PS1159_v2.g7047.t2"/>
    </source>
</evidence>
<proteinExistence type="predicted"/>
<protein>
    <submittedName>
        <fullName evidence="2">Uncharacterized protein</fullName>
    </submittedName>
</protein>
<evidence type="ECO:0000313" key="1">
    <source>
        <dbReference type="Proteomes" id="UP000887580"/>
    </source>
</evidence>
<dbReference type="Proteomes" id="UP000887580">
    <property type="component" value="Unplaced"/>
</dbReference>
<name>A0AC35GNN0_9BILA</name>
<reference evidence="2" key="1">
    <citation type="submission" date="2022-11" db="UniProtKB">
        <authorList>
            <consortium name="WormBaseParasite"/>
        </authorList>
    </citation>
    <scope>IDENTIFICATION</scope>
</reference>
<dbReference type="WBParaSite" id="PS1159_v2.g7047.t2">
    <property type="protein sequence ID" value="PS1159_v2.g7047.t2"/>
    <property type="gene ID" value="PS1159_v2.g7047"/>
</dbReference>
<sequence length="395" mass="45365">MTPLKDDDSSEFGCYDKDGFLTKSIGNQKTCFFALRINDSESFHESEIYSGPLISSELPNIWSNIFKLNLSCYTSVKNTAFNRFDLCFYIPSNSSGSVFICCCSKEANNCRIDPDEKKKLLCAPPEFTNKTGQPILYSMKRYLRESENLPMFRIAYFSSNSCFNETTIDISESRFCSSEAVRPQKIKIHKCCQNGHFCNLNLTAFKRKEVKPYKCAYKPDISFHFDESTTCELYYDLTLEKSVYLHENFTTKIIHRTLDGYKEIKKTDEKAVGYSCSYIYAEIINEIKKTDGKTVGYSCSYIYAEIINVDSKDCKQNYNEMGSIKPFYYCLCGERKCDVVTTMSLPKKGFECETVMRTNINYINIGITAAKDKWICFVTTEFFTESSKIEAGHVS</sequence>
<organism evidence="1 2">
    <name type="scientific">Panagrolaimus sp. PS1159</name>
    <dbReference type="NCBI Taxonomy" id="55785"/>
    <lineage>
        <taxon>Eukaryota</taxon>
        <taxon>Metazoa</taxon>
        <taxon>Ecdysozoa</taxon>
        <taxon>Nematoda</taxon>
        <taxon>Chromadorea</taxon>
        <taxon>Rhabditida</taxon>
        <taxon>Tylenchina</taxon>
        <taxon>Panagrolaimomorpha</taxon>
        <taxon>Panagrolaimoidea</taxon>
        <taxon>Panagrolaimidae</taxon>
        <taxon>Panagrolaimus</taxon>
    </lineage>
</organism>